<dbReference type="InterPro" id="IPR000630">
    <property type="entry name" value="Ribosomal_uS8"/>
</dbReference>
<dbReference type="InterPro" id="IPR047863">
    <property type="entry name" value="Ribosomal_uS8_CS"/>
</dbReference>
<evidence type="ECO:0000313" key="7">
    <source>
        <dbReference type="EMBL" id="OGG67690.1"/>
    </source>
</evidence>
<dbReference type="SUPFAM" id="SSF56047">
    <property type="entry name" value="Ribosomal protein S8"/>
    <property type="match status" value="1"/>
</dbReference>
<organism evidence="7 8">
    <name type="scientific">Candidatus Kaiserbacteria bacterium RIFCSPHIGHO2_02_FULL_56_30</name>
    <dbReference type="NCBI Taxonomy" id="1798499"/>
    <lineage>
        <taxon>Bacteria</taxon>
        <taxon>Candidatus Kaiseribacteriota</taxon>
    </lineage>
</organism>
<evidence type="ECO:0000256" key="2">
    <source>
        <dbReference type="ARBA" id="ARBA00022980"/>
    </source>
</evidence>
<dbReference type="GO" id="GO:0003735">
    <property type="term" value="F:structural constituent of ribosome"/>
    <property type="evidence" value="ECO:0007669"/>
    <property type="project" value="InterPro"/>
</dbReference>
<dbReference type="GO" id="GO:0005840">
    <property type="term" value="C:ribosome"/>
    <property type="evidence" value="ECO:0007669"/>
    <property type="project" value="UniProtKB-KW"/>
</dbReference>
<keyword evidence="3 5" id="KW-0687">Ribonucleoprotein</keyword>
<keyword evidence="2 5" id="KW-0689">Ribosomal protein</keyword>
<evidence type="ECO:0000256" key="4">
    <source>
        <dbReference type="ARBA" id="ARBA00035258"/>
    </source>
</evidence>
<name>A0A1F6E2C7_9BACT</name>
<evidence type="ECO:0000256" key="5">
    <source>
        <dbReference type="HAMAP-Rule" id="MF_01302"/>
    </source>
</evidence>
<sequence>MSTDRVGDFIVRLKNATAAEKSAVSLPHSTYLEAIAKKLHELGFVAAVSVEGDAKKTLTVALARDEAGRPKIRGVRRLSKPGRRLYLAHHEAHEVKEGLGARILSTPSGIVSDTEARKARLGGEDLFEIW</sequence>
<keyword evidence="5" id="KW-0694">RNA-binding</keyword>
<dbReference type="Pfam" id="PF00410">
    <property type="entry name" value="Ribosomal_S8"/>
    <property type="match status" value="1"/>
</dbReference>
<dbReference type="FunFam" id="3.30.1490.10:FF:000001">
    <property type="entry name" value="30S ribosomal protein S8"/>
    <property type="match status" value="1"/>
</dbReference>
<accession>A0A1F6E2C7</accession>
<reference evidence="7 8" key="1">
    <citation type="journal article" date="2016" name="Nat. Commun.">
        <title>Thousands of microbial genomes shed light on interconnected biogeochemical processes in an aquifer system.</title>
        <authorList>
            <person name="Anantharaman K."/>
            <person name="Brown C.T."/>
            <person name="Hug L.A."/>
            <person name="Sharon I."/>
            <person name="Castelle C.J."/>
            <person name="Probst A.J."/>
            <person name="Thomas B.C."/>
            <person name="Singh A."/>
            <person name="Wilkins M.J."/>
            <person name="Karaoz U."/>
            <person name="Brodie E.L."/>
            <person name="Williams K.H."/>
            <person name="Hubbard S.S."/>
            <person name="Banfield J.F."/>
        </authorList>
    </citation>
    <scope>NUCLEOTIDE SEQUENCE [LARGE SCALE GENOMIC DNA]</scope>
</reference>
<dbReference type="AlphaFoldDB" id="A0A1F6E2C7"/>
<dbReference type="GO" id="GO:0006412">
    <property type="term" value="P:translation"/>
    <property type="evidence" value="ECO:0007669"/>
    <property type="project" value="UniProtKB-UniRule"/>
</dbReference>
<comment type="subunit">
    <text evidence="5">Part of the 30S ribosomal subunit. Contacts proteins S5 and S12.</text>
</comment>
<evidence type="ECO:0000256" key="1">
    <source>
        <dbReference type="ARBA" id="ARBA00006471"/>
    </source>
</evidence>
<gene>
    <name evidence="5" type="primary">rpsH</name>
    <name evidence="7" type="ORF">A3C95_01045</name>
</gene>
<dbReference type="Gene3D" id="3.30.1370.30">
    <property type="match status" value="1"/>
</dbReference>
<dbReference type="EMBL" id="MFLM01000029">
    <property type="protein sequence ID" value="OGG67690.1"/>
    <property type="molecule type" value="Genomic_DNA"/>
</dbReference>
<dbReference type="Gene3D" id="3.30.1490.10">
    <property type="match status" value="1"/>
</dbReference>
<dbReference type="GO" id="GO:0019843">
    <property type="term" value="F:rRNA binding"/>
    <property type="evidence" value="ECO:0007669"/>
    <property type="project" value="UniProtKB-UniRule"/>
</dbReference>
<proteinExistence type="inferred from homology"/>
<dbReference type="InterPro" id="IPR035987">
    <property type="entry name" value="Ribosomal_uS8_sf"/>
</dbReference>
<keyword evidence="5" id="KW-0699">rRNA-binding</keyword>
<dbReference type="PANTHER" id="PTHR11758">
    <property type="entry name" value="40S RIBOSOMAL PROTEIN S15A"/>
    <property type="match status" value="1"/>
</dbReference>
<dbReference type="HAMAP" id="MF_01302_B">
    <property type="entry name" value="Ribosomal_uS8_B"/>
    <property type="match status" value="1"/>
</dbReference>
<evidence type="ECO:0000256" key="3">
    <source>
        <dbReference type="ARBA" id="ARBA00023274"/>
    </source>
</evidence>
<protein>
    <recommendedName>
        <fullName evidence="4 5">Small ribosomal subunit protein uS8</fullName>
    </recommendedName>
</protein>
<dbReference type="Proteomes" id="UP000177107">
    <property type="component" value="Unassembled WGS sequence"/>
</dbReference>
<comment type="similarity">
    <text evidence="1 5 6">Belongs to the universal ribosomal protein uS8 family.</text>
</comment>
<evidence type="ECO:0000313" key="8">
    <source>
        <dbReference type="Proteomes" id="UP000177107"/>
    </source>
</evidence>
<comment type="caution">
    <text evidence="7">The sequence shown here is derived from an EMBL/GenBank/DDBJ whole genome shotgun (WGS) entry which is preliminary data.</text>
</comment>
<dbReference type="PROSITE" id="PS00053">
    <property type="entry name" value="RIBOSOMAL_S8"/>
    <property type="match status" value="1"/>
</dbReference>
<dbReference type="GO" id="GO:0005737">
    <property type="term" value="C:cytoplasm"/>
    <property type="evidence" value="ECO:0007669"/>
    <property type="project" value="UniProtKB-ARBA"/>
</dbReference>
<dbReference type="GO" id="GO:1990904">
    <property type="term" value="C:ribonucleoprotein complex"/>
    <property type="evidence" value="ECO:0007669"/>
    <property type="project" value="UniProtKB-KW"/>
</dbReference>
<comment type="function">
    <text evidence="5">One of the primary rRNA binding proteins, it binds directly to 16S rRNA central domain where it helps coordinate assembly of the platform of the 30S subunit.</text>
</comment>
<dbReference type="STRING" id="1798499.A3C95_01045"/>
<evidence type="ECO:0000256" key="6">
    <source>
        <dbReference type="RuleBase" id="RU003660"/>
    </source>
</evidence>